<feature type="compositionally biased region" description="Basic and acidic residues" evidence="1">
    <location>
        <begin position="14"/>
        <end position="23"/>
    </location>
</feature>
<reference evidence="2 3" key="1">
    <citation type="journal article" date="2020" name="Front. Microbiol.">
        <title>Single-cell genomics of novel Actinobacteria with the Wood-Ljungdahl pathway discovered in a serpentinizing system.</title>
        <authorList>
            <person name="Merino N."/>
            <person name="Kawai M."/>
            <person name="Boyd E.S."/>
            <person name="Colman D.R."/>
            <person name="McGlynn S.E."/>
            <person name="Nealson K.H."/>
            <person name="Kurokawa K."/>
            <person name="Hongoh Y."/>
        </authorList>
    </citation>
    <scope>NUCLEOTIDE SEQUENCE [LARGE SCALE GENOMIC DNA]</scope>
    <source>
        <strain evidence="2 3">S06</strain>
    </source>
</reference>
<feature type="region of interest" description="Disordered" evidence="1">
    <location>
        <begin position="1"/>
        <end position="31"/>
    </location>
</feature>
<accession>A0A6V8NQN7</accession>
<gene>
    <name evidence="2" type="ORF">HKBW3S06_01611</name>
</gene>
<feature type="non-terminal residue" evidence="2">
    <location>
        <position position="60"/>
    </location>
</feature>
<name>A0A6V8NQN7_9ACTN</name>
<comment type="caution">
    <text evidence="2">The sequence shown here is derived from an EMBL/GenBank/DDBJ whole genome shotgun (WGS) entry which is preliminary data.</text>
</comment>
<evidence type="ECO:0000313" key="3">
    <source>
        <dbReference type="Proteomes" id="UP000580051"/>
    </source>
</evidence>
<evidence type="ECO:0000256" key="1">
    <source>
        <dbReference type="SAM" id="MobiDB-lite"/>
    </source>
</evidence>
<protein>
    <submittedName>
        <fullName evidence="2">Uncharacterized protein</fullName>
    </submittedName>
</protein>
<proteinExistence type="predicted"/>
<dbReference type="EMBL" id="BLRV01000384">
    <property type="protein sequence ID" value="GFP22383.1"/>
    <property type="molecule type" value="Genomic_DNA"/>
</dbReference>
<dbReference type="AlphaFoldDB" id="A0A6V8NQN7"/>
<evidence type="ECO:0000313" key="2">
    <source>
        <dbReference type="EMBL" id="GFP22383.1"/>
    </source>
</evidence>
<organism evidence="2 3">
    <name type="scientific">Candidatus Hakubella thermalkaliphila</name>
    <dbReference type="NCBI Taxonomy" id="2754717"/>
    <lineage>
        <taxon>Bacteria</taxon>
        <taxon>Bacillati</taxon>
        <taxon>Actinomycetota</taxon>
        <taxon>Actinomycetota incertae sedis</taxon>
        <taxon>Candidatus Hakubellales</taxon>
        <taxon>Candidatus Hakubellaceae</taxon>
        <taxon>Candidatus Hakubella</taxon>
    </lineage>
</organism>
<dbReference type="Proteomes" id="UP000580051">
    <property type="component" value="Unassembled WGS sequence"/>
</dbReference>
<sequence>MGRLAQRQFTSTEKNNKVSDKNKNQNAGVKQIWDVRHQKYKARKNMHDKKNPQDVFNKKL</sequence>